<feature type="compositionally biased region" description="Pro residues" evidence="1">
    <location>
        <begin position="26"/>
        <end position="38"/>
    </location>
</feature>
<evidence type="ECO:0000256" key="2">
    <source>
        <dbReference type="SAM" id="SignalP"/>
    </source>
</evidence>
<feature type="chain" id="PRO_5013723150" evidence="2">
    <location>
        <begin position="21"/>
        <end position="80"/>
    </location>
</feature>
<keyword evidence="2" id="KW-0732">Signal</keyword>
<keyword evidence="4" id="KW-1185">Reference proteome</keyword>
<dbReference type="OrthoDB" id="8708630at2"/>
<gene>
    <name evidence="3" type="ORF">CR152_12980</name>
</gene>
<feature type="signal peptide" evidence="2">
    <location>
        <begin position="1"/>
        <end position="20"/>
    </location>
</feature>
<organism evidence="3 4">
    <name type="scientific">Massilia violaceinigra</name>
    <dbReference type="NCBI Taxonomy" id="2045208"/>
    <lineage>
        <taxon>Bacteria</taxon>
        <taxon>Pseudomonadati</taxon>
        <taxon>Pseudomonadota</taxon>
        <taxon>Betaproteobacteria</taxon>
        <taxon>Burkholderiales</taxon>
        <taxon>Oxalobacteraceae</taxon>
        <taxon>Telluria group</taxon>
        <taxon>Massilia</taxon>
    </lineage>
</organism>
<accession>A0A2D2DK20</accession>
<dbReference type="RefSeq" id="WP_099875286.1">
    <property type="nucleotide sequence ID" value="NZ_CP024608.1"/>
</dbReference>
<proteinExistence type="predicted"/>
<evidence type="ECO:0000256" key="1">
    <source>
        <dbReference type="SAM" id="MobiDB-lite"/>
    </source>
</evidence>
<protein>
    <submittedName>
        <fullName evidence="3">Uncharacterized protein</fullName>
    </submittedName>
</protein>
<dbReference type="PROSITE" id="PS51257">
    <property type="entry name" value="PROKAR_LIPOPROTEIN"/>
    <property type="match status" value="1"/>
</dbReference>
<reference evidence="3" key="1">
    <citation type="submission" date="2017-10" db="EMBL/GenBank/DDBJ databases">
        <title>Massilia psychrophilum sp. nov., a novel purple-pigmented bacterium isolated from Tianshan glacier, Xinjiang Municipality, China.</title>
        <authorList>
            <person name="Wang H."/>
        </authorList>
    </citation>
    <scope>NUCLEOTIDE SEQUENCE [LARGE SCALE GENOMIC DNA]</scope>
    <source>
        <strain evidence="3">B2</strain>
    </source>
</reference>
<evidence type="ECO:0000313" key="4">
    <source>
        <dbReference type="Proteomes" id="UP000229897"/>
    </source>
</evidence>
<dbReference type="KEGG" id="mass:CR152_12980"/>
<name>A0A2D2DK20_9BURK</name>
<sequence>MKKLSLICALLLLTACGSDTHTSSPPEVPTPPPPPPTGPVADTFYNSVKTTVAAMPDDSEATSIDAVASTAPEDAEPSAL</sequence>
<dbReference type="EMBL" id="CP024608">
    <property type="protein sequence ID" value="ATQ75326.1"/>
    <property type="molecule type" value="Genomic_DNA"/>
</dbReference>
<dbReference type="Proteomes" id="UP000229897">
    <property type="component" value="Chromosome"/>
</dbReference>
<feature type="region of interest" description="Disordered" evidence="1">
    <location>
        <begin position="18"/>
        <end position="80"/>
    </location>
</feature>
<dbReference type="AlphaFoldDB" id="A0A2D2DK20"/>
<evidence type="ECO:0000313" key="3">
    <source>
        <dbReference type="EMBL" id="ATQ75326.1"/>
    </source>
</evidence>